<evidence type="ECO:0000313" key="1">
    <source>
        <dbReference type="EMBL" id="KAF2497295.1"/>
    </source>
</evidence>
<organism evidence="1 2">
    <name type="scientific">Lophium mytilinum</name>
    <dbReference type="NCBI Taxonomy" id="390894"/>
    <lineage>
        <taxon>Eukaryota</taxon>
        <taxon>Fungi</taxon>
        <taxon>Dikarya</taxon>
        <taxon>Ascomycota</taxon>
        <taxon>Pezizomycotina</taxon>
        <taxon>Dothideomycetes</taxon>
        <taxon>Pleosporomycetidae</taxon>
        <taxon>Mytilinidiales</taxon>
        <taxon>Mytilinidiaceae</taxon>
        <taxon>Lophium</taxon>
    </lineage>
</organism>
<dbReference type="AlphaFoldDB" id="A0A6A6QXW2"/>
<gene>
    <name evidence="1" type="ORF">BU16DRAFT_536967</name>
</gene>
<keyword evidence="2" id="KW-1185">Reference proteome</keyword>
<sequence length="257" mass="29250">MGRPNYRGPSRQQRNRKIHCGDMGLPRWSENRMKSISATQRVVAAVAQLHRFDFRWNDISSSLSSSSLYLDCGEYTRSCSSIPAQRHVVWRGGLGSFDPAFNVLLFLLQSFSRPLSRPFSEEFQFALAYQILATHPGTEEAPLTVECPLASRVLLLLSQRLKQHFEKGEEERESVLAEGYSHGAQLPCSAILHALGKTREDCEKQHRQILATSRKEPGREAPRNWGITEEASLKKMKDVQKMKWKNIGIAWAEVLLR</sequence>
<evidence type="ECO:0000313" key="2">
    <source>
        <dbReference type="Proteomes" id="UP000799750"/>
    </source>
</evidence>
<name>A0A6A6QXW2_9PEZI</name>
<protein>
    <submittedName>
        <fullName evidence="1">Uncharacterized protein</fullName>
    </submittedName>
</protein>
<accession>A0A6A6QXW2</accession>
<dbReference type="Proteomes" id="UP000799750">
    <property type="component" value="Unassembled WGS sequence"/>
</dbReference>
<dbReference type="EMBL" id="MU004186">
    <property type="protein sequence ID" value="KAF2497295.1"/>
    <property type="molecule type" value="Genomic_DNA"/>
</dbReference>
<reference evidence="1" key="1">
    <citation type="journal article" date="2020" name="Stud. Mycol.">
        <title>101 Dothideomycetes genomes: a test case for predicting lifestyles and emergence of pathogens.</title>
        <authorList>
            <person name="Haridas S."/>
            <person name="Albert R."/>
            <person name="Binder M."/>
            <person name="Bloem J."/>
            <person name="Labutti K."/>
            <person name="Salamov A."/>
            <person name="Andreopoulos B."/>
            <person name="Baker S."/>
            <person name="Barry K."/>
            <person name="Bills G."/>
            <person name="Bluhm B."/>
            <person name="Cannon C."/>
            <person name="Castanera R."/>
            <person name="Culley D."/>
            <person name="Daum C."/>
            <person name="Ezra D."/>
            <person name="Gonzalez J."/>
            <person name="Henrissat B."/>
            <person name="Kuo A."/>
            <person name="Liang C."/>
            <person name="Lipzen A."/>
            <person name="Lutzoni F."/>
            <person name="Magnuson J."/>
            <person name="Mondo S."/>
            <person name="Nolan M."/>
            <person name="Ohm R."/>
            <person name="Pangilinan J."/>
            <person name="Park H.-J."/>
            <person name="Ramirez L."/>
            <person name="Alfaro M."/>
            <person name="Sun H."/>
            <person name="Tritt A."/>
            <person name="Yoshinaga Y."/>
            <person name="Zwiers L.-H."/>
            <person name="Turgeon B."/>
            <person name="Goodwin S."/>
            <person name="Spatafora J."/>
            <person name="Crous P."/>
            <person name="Grigoriev I."/>
        </authorList>
    </citation>
    <scope>NUCLEOTIDE SEQUENCE</scope>
    <source>
        <strain evidence="1">CBS 269.34</strain>
    </source>
</reference>
<proteinExistence type="predicted"/>